<dbReference type="RefSeq" id="WP_085728294.1">
    <property type="nucleotide sequence ID" value="NZ_NBYN01000045.1"/>
</dbReference>
<evidence type="ECO:0000313" key="1">
    <source>
        <dbReference type="EMBL" id="OSO90561.1"/>
    </source>
</evidence>
<dbReference type="EMBL" id="NBYN01000045">
    <property type="protein sequence ID" value="OSO90561.1"/>
    <property type="molecule type" value="Genomic_DNA"/>
</dbReference>
<comment type="caution">
    <text evidence="1">The sequence shown here is derived from an EMBL/GenBank/DDBJ whole genome shotgun (WGS) entry which is preliminary data.</text>
</comment>
<accession>A0A1X4G6Q5</accession>
<sequence length="71" mass="7931">MPKRINNAGPLYLLYDHDLRIGLLTGCKSVNWQLGRSSLVGNLLPGNPCYIIAKSLIGKFIKFFVETPLQN</sequence>
<name>A0A1X4G6Q5_9CYAN</name>
<gene>
    <name evidence="1" type="ORF">B7O87_09385</name>
</gene>
<organism evidence="1 2">
    <name type="scientific">Cylindrospermopsis raciborskii CENA303</name>
    <dbReference type="NCBI Taxonomy" id="1170769"/>
    <lineage>
        <taxon>Bacteria</taxon>
        <taxon>Bacillati</taxon>
        <taxon>Cyanobacteriota</taxon>
        <taxon>Cyanophyceae</taxon>
        <taxon>Nostocales</taxon>
        <taxon>Aphanizomenonaceae</taxon>
        <taxon>Cylindrospermopsis</taxon>
    </lineage>
</organism>
<proteinExistence type="predicted"/>
<reference evidence="2" key="1">
    <citation type="submission" date="2017-04" db="EMBL/GenBank/DDBJ databases">
        <authorList>
            <person name="Abreu V.A."/>
            <person name="Popin R.V."/>
            <person name="Rigonato J."/>
            <person name="Andreote A.P."/>
            <person name="Schaker P.C."/>
            <person name="Hoff-Risseti C."/>
            <person name="Alvarenga D.O."/>
            <person name="Varani A.M."/>
            <person name="Fiore M.F."/>
        </authorList>
    </citation>
    <scope>NUCLEOTIDE SEQUENCE [LARGE SCALE GENOMIC DNA]</scope>
    <source>
        <strain evidence="2">CENA303</strain>
    </source>
</reference>
<dbReference type="AlphaFoldDB" id="A0A1X4G6Q5"/>
<evidence type="ECO:0000313" key="2">
    <source>
        <dbReference type="Proteomes" id="UP000192997"/>
    </source>
</evidence>
<dbReference type="Proteomes" id="UP000192997">
    <property type="component" value="Unassembled WGS sequence"/>
</dbReference>
<protein>
    <submittedName>
        <fullName evidence="1">Uncharacterized protein</fullName>
    </submittedName>
</protein>